<evidence type="ECO:0000313" key="1">
    <source>
        <dbReference type="EMBL" id="KAJ7764132.1"/>
    </source>
</evidence>
<keyword evidence="2" id="KW-1185">Reference proteome</keyword>
<protein>
    <submittedName>
        <fullName evidence="1">Uncharacterized protein</fullName>
    </submittedName>
</protein>
<gene>
    <name evidence="1" type="ORF">DFH07DRAFT_916931</name>
</gene>
<dbReference type="AlphaFoldDB" id="A0AAD7JFY7"/>
<comment type="caution">
    <text evidence="1">The sequence shown here is derived from an EMBL/GenBank/DDBJ whole genome shotgun (WGS) entry which is preliminary data.</text>
</comment>
<proteinExistence type="predicted"/>
<accession>A0AAD7JFY7</accession>
<name>A0AAD7JFY7_9AGAR</name>
<dbReference type="EMBL" id="JARJLG010000038">
    <property type="protein sequence ID" value="KAJ7764132.1"/>
    <property type="molecule type" value="Genomic_DNA"/>
</dbReference>
<evidence type="ECO:0000313" key="2">
    <source>
        <dbReference type="Proteomes" id="UP001215280"/>
    </source>
</evidence>
<organism evidence="1 2">
    <name type="scientific">Mycena maculata</name>
    <dbReference type="NCBI Taxonomy" id="230809"/>
    <lineage>
        <taxon>Eukaryota</taxon>
        <taxon>Fungi</taxon>
        <taxon>Dikarya</taxon>
        <taxon>Basidiomycota</taxon>
        <taxon>Agaricomycotina</taxon>
        <taxon>Agaricomycetes</taxon>
        <taxon>Agaricomycetidae</taxon>
        <taxon>Agaricales</taxon>
        <taxon>Marasmiineae</taxon>
        <taxon>Mycenaceae</taxon>
        <taxon>Mycena</taxon>
    </lineage>
</organism>
<dbReference type="Proteomes" id="UP001215280">
    <property type="component" value="Unassembled WGS sequence"/>
</dbReference>
<sequence>MHCTCVSSAPVTAPGATSDRCVRRPLPVSSEYIGPGARPDFHAFDDVLLVVFFSHDRYDINLDGYREVYSPYFPNILFIGPASREDRGFIMHSYDVVLDSYLSREDFDAGWFKMGGRMAHHMFYTAVKDYPCYSGYMWAPFDAMLNVPRFMQFPQDHIWYHSPLTQRYVPNPALPANSTKHPPAAISERTPQYYYEETNAWGAGWIWWERNMGRDVCMRAYEQVPPHMRQRLEGFIDGPGHLVGGSADTMYLPGFLRGDFLDVLGIFLQTDCFLEIALPTTLHLILPVGEEMVWVDHWWKNPPPWNTKYVLGKWDEGYEVDSFHSFHWGDIRDDGFFEPNKNSVADMRALLAASFRRQRIRPPAGLPS</sequence>
<reference evidence="1" key="1">
    <citation type="submission" date="2023-03" db="EMBL/GenBank/DDBJ databases">
        <title>Massive genome expansion in bonnet fungi (Mycena s.s.) driven by repeated elements and novel gene families across ecological guilds.</title>
        <authorList>
            <consortium name="Lawrence Berkeley National Laboratory"/>
            <person name="Harder C.B."/>
            <person name="Miyauchi S."/>
            <person name="Viragh M."/>
            <person name="Kuo A."/>
            <person name="Thoen E."/>
            <person name="Andreopoulos B."/>
            <person name="Lu D."/>
            <person name="Skrede I."/>
            <person name="Drula E."/>
            <person name="Henrissat B."/>
            <person name="Morin E."/>
            <person name="Kohler A."/>
            <person name="Barry K."/>
            <person name="LaButti K."/>
            <person name="Morin E."/>
            <person name="Salamov A."/>
            <person name="Lipzen A."/>
            <person name="Mereny Z."/>
            <person name="Hegedus B."/>
            <person name="Baldrian P."/>
            <person name="Stursova M."/>
            <person name="Weitz H."/>
            <person name="Taylor A."/>
            <person name="Grigoriev I.V."/>
            <person name="Nagy L.G."/>
            <person name="Martin F."/>
            <person name="Kauserud H."/>
        </authorList>
    </citation>
    <scope>NUCLEOTIDE SEQUENCE</scope>
    <source>
        <strain evidence="1">CBHHK188m</strain>
    </source>
</reference>